<dbReference type="AlphaFoldDB" id="A0A326RPB1"/>
<evidence type="ECO:0000313" key="2">
    <source>
        <dbReference type="Proteomes" id="UP000248917"/>
    </source>
</evidence>
<dbReference type="EMBL" id="QKTX01000015">
    <property type="protein sequence ID" value="PZV79123.1"/>
    <property type="molecule type" value="Genomic_DNA"/>
</dbReference>
<dbReference type="OrthoDB" id="823533at2"/>
<comment type="caution">
    <text evidence="1">The sequence shown here is derived from an EMBL/GenBank/DDBJ whole genome shotgun (WGS) entry which is preliminary data.</text>
</comment>
<gene>
    <name evidence="1" type="ORF">CLV31_11583</name>
</gene>
<evidence type="ECO:0000313" key="1">
    <source>
        <dbReference type="EMBL" id="PZV79123.1"/>
    </source>
</evidence>
<proteinExistence type="predicted"/>
<sequence>MNYVLLLTATIFPKHVNLLNGRNDPIERENDYFGAVSFYLSQGFTVVFVDNSNTFSKKILSLKTKFDKFEYHSFESVASHLGKSPGEVEIIKYACENSTFIKEVDYIVKVTGRYIIRNLLNLLSKTNYIEADIYINPTRNLKWADSRLMIMKKKYYENYFLKAIDLFLDEDKLVFMEHAYMKSLFLYLIDGGELNLLPSYPFYHGYDGTHNEKIYFSIFKRLKYFVYYKLKRFSFRHRA</sequence>
<name>A0A326RPB1_9BACT</name>
<dbReference type="RefSeq" id="WP_111394386.1">
    <property type="nucleotide sequence ID" value="NZ_QKTX01000015.1"/>
</dbReference>
<keyword evidence="2" id="KW-1185">Reference proteome</keyword>
<protein>
    <submittedName>
        <fullName evidence="1">Uncharacterized protein</fullName>
    </submittedName>
</protein>
<organism evidence="1 2">
    <name type="scientific">Algoriphagus aquaeductus</name>
    <dbReference type="NCBI Taxonomy" id="475299"/>
    <lineage>
        <taxon>Bacteria</taxon>
        <taxon>Pseudomonadati</taxon>
        <taxon>Bacteroidota</taxon>
        <taxon>Cytophagia</taxon>
        <taxon>Cytophagales</taxon>
        <taxon>Cyclobacteriaceae</taxon>
        <taxon>Algoriphagus</taxon>
    </lineage>
</organism>
<accession>A0A326RPB1</accession>
<dbReference type="Proteomes" id="UP000248917">
    <property type="component" value="Unassembled WGS sequence"/>
</dbReference>
<reference evidence="1 2" key="1">
    <citation type="submission" date="2018-06" db="EMBL/GenBank/DDBJ databases">
        <title>Genomic Encyclopedia of Archaeal and Bacterial Type Strains, Phase II (KMG-II): from individual species to whole genera.</title>
        <authorList>
            <person name="Goeker M."/>
        </authorList>
    </citation>
    <scope>NUCLEOTIDE SEQUENCE [LARGE SCALE GENOMIC DNA]</scope>
    <source>
        <strain evidence="1 2">T4</strain>
    </source>
</reference>